<feature type="domain" description="DUF4142" evidence="3">
    <location>
        <begin position="46"/>
        <end position="180"/>
    </location>
</feature>
<dbReference type="PANTHER" id="PTHR38593">
    <property type="entry name" value="BLR2558 PROTEIN"/>
    <property type="match status" value="1"/>
</dbReference>
<evidence type="ECO:0000313" key="5">
    <source>
        <dbReference type="Proteomes" id="UP001595791"/>
    </source>
</evidence>
<feature type="compositionally biased region" description="Pro residues" evidence="1">
    <location>
        <begin position="25"/>
        <end position="36"/>
    </location>
</feature>
<dbReference type="Gene3D" id="1.20.1260.10">
    <property type="match status" value="1"/>
</dbReference>
<feature type="region of interest" description="Disordered" evidence="1">
    <location>
        <begin position="181"/>
        <end position="200"/>
    </location>
</feature>
<name>A0ABV8MKN8_9NEIS</name>
<evidence type="ECO:0000259" key="3">
    <source>
        <dbReference type="Pfam" id="PF13628"/>
    </source>
</evidence>
<keyword evidence="2" id="KW-0732">Signal</keyword>
<feature type="signal peptide" evidence="2">
    <location>
        <begin position="1"/>
        <end position="21"/>
    </location>
</feature>
<dbReference type="Proteomes" id="UP001595791">
    <property type="component" value="Unassembled WGS sequence"/>
</dbReference>
<dbReference type="RefSeq" id="WP_378161679.1">
    <property type="nucleotide sequence ID" value="NZ_JBHSBU010000001.1"/>
</dbReference>
<protein>
    <submittedName>
        <fullName evidence="4">DUF4142 domain-containing protein</fullName>
    </submittedName>
</protein>
<dbReference type="InterPro" id="IPR012347">
    <property type="entry name" value="Ferritin-like"/>
</dbReference>
<reference evidence="5" key="1">
    <citation type="journal article" date="2019" name="Int. J. Syst. Evol. Microbiol.">
        <title>The Global Catalogue of Microorganisms (GCM) 10K type strain sequencing project: providing services to taxonomists for standard genome sequencing and annotation.</title>
        <authorList>
            <consortium name="The Broad Institute Genomics Platform"/>
            <consortium name="The Broad Institute Genome Sequencing Center for Infectious Disease"/>
            <person name="Wu L."/>
            <person name="Ma J."/>
        </authorList>
    </citation>
    <scope>NUCLEOTIDE SEQUENCE [LARGE SCALE GENOMIC DNA]</scope>
    <source>
        <strain evidence="5">LMG 29894</strain>
    </source>
</reference>
<organism evidence="4 5">
    <name type="scientific">Chitinimonas lacunae</name>
    <dbReference type="NCBI Taxonomy" id="1963018"/>
    <lineage>
        <taxon>Bacteria</taxon>
        <taxon>Pseudomonadati</taxon>
        <taxon>Pseudomonadota</taxon>
        <taxon>Betaproteobacteria</taxon>
        <taxon>Neisseriales</taxon>
        <taxon>Chitinibacteraceae</taxon>
        <taxon>Chitinimonas</taxon>
    </lineage>
</organism>
<dbReference type="PANTHER" id="PTHR38593:SF1">
    <property type="entry name" value="BLR2558 PROTEIN"/>
    <property type="match status" value="1"/>
</dbReference>
<comment type="caution">
    <text evidence="4">The sequence shown here is derived from an EMBL/GenBank/DDBJ whole genome shotgun (WGS) entry which is preliminary data.</text>
</comment>
<dbReference type="EMBL" id="JBHSBU010000001">
    <property type="protein sequence ID" value="MFC4158709.1"/>
    <property type="molecule type" value="Genomic_DNA"/>
</dbReference>
<evidence type="ECO:0000256" key="1">
    <source>
        <dbReference type="SAM" id="MobiDB-lite"/>
    </source>
</evidence>
<accession>A0ABV8MKN8</accession>
<dbReference type="InterPro" id="IPR025419">
    <property type="entry name" value="DUF4142"/>
</dbReference>
<gene>
    <name evidence="4" type="ORF">ACFOW7_04955</name>
</gene>
<evidence type="ECO:0000313" key="4">
    <source>
        <dbReference type="EMBL" id="MFC4158709.1"/>
    </source>
</evidence>
<keyword evidence="5" id="KW-1185">Reference proteome</keyword>
<proteinExistence type="predicted"/>
<feature type="chain" id="PRO_5045966683" evidence="2">
    <location>
        <begin position="22"/>
        <end position="200"/>
    </location>
</feature>
<feature type="region of interest" description="Disordered" evidence="1">
    <location>
        <begin position="22"/>
        <end position="44"/>
    </location>
</feature>
<feature type="compositionally biased region" description="Polar residues" evidence="1">
    <location>
        <begin position="184"/>
        <end position="200"/>
    </location>
</feature>
<evidence type="ECO:0000256" key="2">
    <source>
        <dbReference type="SAM" id="SignalP"/>
    </source>
</evidence>
<dbReference type="Pfam" id="PF13628">
    <property type="entry name" value="DUF4142"/>
    <property type="match status" value="1"/>
</dbReference>
<sequence length="200" mass="21019">MQPIIGLFVGLCFTLALPAQAADTTPPPATTTPPPNSQVNPPETIDDQTFVQKAGMSGATEIAASKRAVALSASEKVKTFARQMIKDHTKVAGQLKATASKAGLQPPGDEPDPAVMSKLSGLTGADFDKAYIEHVAVKAHADAVSLFSLQAASGKNATMKTWAKRTLPALQHHLTMAQKLAKDSNVTVQPSDTGTQNRTY</sequence>